<keyword evidence="8 9" id="KW-0131">Cell cycle</keyword>
<evidence type="ECO:0000256" key="1">
    <source>
        <dbReference type="ARBA" id="ARBA00004370"/>
    </source>
</evidence>
<evidence type="ECO:0000313" key="12">
    <source>
        <dbReference type="EMBL" id="MBI1683829.1"/>
    </source>
</evidence>
<accession>A0ABS0SWB8</accession>
<dbReference type="Pfam" id="PF03799">
    <property type="entry name" value="FtsQ_DivIB_C"/>
    <property type="match status" value="1"/>
</dbReference>
<keyword evidence="13" id="KW-1185">Reference proteome</keyword>
<evidence type="ECO:0000256" key="6">
    <source>
        <dbReference type="ARBA" id="ARBA00022989"/>
    </source>
</evidence>
<comment type="similarity">
    <text evidence="9">Belongs to the FtsQ/DivIB family. FtsQ subfamily.</text>
</comment>
<dbReference type="RefSeq" id="WP_198575757.1">
    <property type="nucleotide sequence ID" value="NZ_JADWOX010000005.1"/>
</dbReference>
<dbReference type="PROSITE" id="PS51779">
    <property type="entry name" value="POTRA"/>
    <property type="match status" value="1"/>
</dbReference>
<dbReference type="GO" id="GO:0051301">
    <property type="term" value="P:cell division"/>
    <property type="evidence" value="ECO:0007669"/>
    <property type="project" value="UniProtKB-KW"/>
</dbReference>
<evidence type="ECO:0000256" key="7">
    <source>
        <dbReference type="ARBA" id="ARBA00023136"/>
    </source>
</evidence>
<dbReference type="Pfam" id="PF08478">
    <property type="entry name" value="POTRA_1"/>
    <property type="match status" value="1"/>
</dbReference>
<organism evidence="12 13">
    <name type="scientific">Caulobacter hibisci</name>
    <dbReference type="NCBI Taxonomy" id="2035993"/>
    <lineage>
        <taxon>Bacteria</taxon>
        <taxon>Pseudomonadati</taxon>
        <taxon>Pseudomonadota</taxon>
        <taxon>Alphaproteobacteria</taxon>
        <taxon>Caulobacterales</taxon>
        <taxon>Caulobacteraceae</taxon>
        <taxon>Caulobacter</taxon>
    </lineage>
</organism>
<comment type="subcellular location">
    <subcellularLocation>
        <location evidence="9">Cell inner membrane</location>
        <topology evidence="9">Single-pass type II membrane protein</topology>
    </subcellularLocation>
    <subcellularLocation>
        <location evidence="1">Membrane</location>
    </subcellularLocation>
    <text evidence="9">Localizes to the division septum.</text>
</comment>
<reference evidence="12 13" key="1">
    <citation type="submission" date="2020-11" db="EMBL/GenBank/DDBJ databases">
        <title>genome sequence of strain KACC 18849.</title>
        <authorList>
            <person name="Gao J."/>
            <person name="Zhang X."/>
        </authorList>
    </citation>
    <scope>NUCLEOTIDE SEQUENCE [LARGE SCALE GENOMIC DNA]</scope>
    <source>
        <strain evidence="12 13">KACC 18849</strain>
    </source>
</reference>
<dbReference type="InterPro" id="IPR013685">
    <property type="entry name" value="POTRA_FtsQ_type"/>
</dbReference>
<dbReference type="EMBL" id="JADWOX010000005">
    <property type="protein sequence ID" value="MBI1683829.1"/>
    <property type="molecule type" value="Genomic_DNA"/>
</dbReference>
<evidence type="ECO:0000256" key="5">
    <source>
        <dbReference type="ARBA" id="ARBA00022692"/>
    </source>
</evidence>
<evidence type="ECO:0000256" key="3">
    <source>
        <dbReference type="ARBA" id="ARBA00022519"/>
    </source>
</evidence>
<evidence type="ECO:0000259" key="11">
    <source>
        <dbReference type="PROSITE" id="PS51779"/>
    </source>
</evidence>
<sequence length="304" mass="32327">MPAAVRGGPRKPARPRAEAPASPNTTRPASRGPAQPAGKLHAARGGVGVSPGLALSIAGGALVLALVVTLATGHRAQRLGEAMVHGVDGEFANLGFKLKTVHVTGASATAQADILKATGLYQDQPTLGMDLVDLKTRVEGVGWVKSAKVVRLLPDTVMIAVEERPALAVWQHSGRLKVIDAEGRIIREADAARFPHLPLVVGQGADQAAGNILPAVNARPRLRDRLEALVRVDDRRWDLRLKDGSLIQLPAIDEESALIQLDQLDQRQRILDLGFARIDLRDPEMVAIRPRDSVLPGQPVANGA</sequence>
<evidence type="ECO:0000256" key="10">
    <source>
        <dbReference type="SAM" id="MobiDB-lite"/>
    </source>
</evidence>
<evidence type="ECO:0000256" key="4">
    <source>
        <dbReference type="ARBA" id="ARBA00022618"/>
    </source>
</evidence>
<evidence type="ECO:0000256" key="2">
    <source>
        <dbReference type="ARBA" id="ARBA00022475"/>
    </source>
</evidence>
<dbReference type="InterPro" id="IPR026579">
    <property type="entry name" value="FtsQ"/>
</dbReference>
<gene>
    <name evidence="9 12" type="primary">ftsQ</name>
    <name evidence="12" type="ORF">I4Q42_09120</name>
</gene>
<comment type="caution">
    <text evidence="12">The sequence shown here is derived from an EMBL/GenBank/DDBJ whole genome shotgun (WGS) entry which is preliminary data.</text>
</comment>
<protein>
    <recommendedName>
        <fullName evidence="9">Cell division protein FtsQ</fullName>
    </recommendedName>
</protein>
<keyword evidence="6 9" id="KW-1133">Transmembrane helix</keyword>
<dbReference type="HAMAP" id="MF_00911">
    <property type="entry name" value="FtsQ_subfam"/>
    <property type="match status" value="1"/>
</dbReference>
<evidence type="ECO:0000313" key="13">
    <source>
        <dbReference type="Proteomes" id="UP000639859"/>
    </source>
</evidence>
<feature type="transmembrane region" description="Helical" evidence="9">
    <location>
        <begin position="53"/>
        <end position="73"/>
    </location>
</feature>
<dbReference type="InterPro" id="IPR034746">
    <property type="entry name" value="POTRA"/>
</dbReference>
<dbReference type="PANTHER" id="PTHR35851:SF1">
    <property type="entry name" value="CELL DIVISION PROTEIN FTSQ"/>
    <property type="match status" value="1"/>
</dbReference>
<dbReference type="Gene3D" id="3.10.20.310">
    <property type="entry name" value="membrane protein fhac"/>
    <property type="match status" value="1"/>
</dbReference>
<proteinExistence type="inferred from homology"/>
<keyword evidence="3 9" id="KW-0997">Cell inner membrane</keyword>
<evidence type="ECO:0000256" key="8">
    <source>
        <dbReference type="ARBA" id="ARBA00023306"/>
    </source>
</evidence>
<keyword evidence="4 9" id="KW-0132">Cell division</keyword>
<dbReference type="PANTHER" id="PTHR35851">
    <property type="entry name" value="CELL DIVISION PROTEIN FTSQ"/>
    <property type="match status" value="1"/>
</dbReference>
<dbReference type="Proteomes" id="UP000639859">
    <property type="component" value="Unassembled WGS sequence"/>
</dbReference>
<keyword evidence="2 9" id="KW-1003">Cell membrane</keyword>
<dbReference type="InterPro" id="IPR005548">
    <property type="entry name" value="Cell_div_FtsQ/DivIB_C"/>
</dbReference>
<keyword evidence="5 9" id="KW-0812">Transmembrane</keyword>
<evidence type="ECO:0000256" key="9">
    <source>
        <dbReference type="HAMAP-Rule" id="MF_00911"/>
    </source>
</evidence>
<comment type="function">
    <text evidence="9">Essential cell division protein.</text>
</comment>
<keyword evidence="7 9" id="KW-0472">Membrane</keyword>
<name>A0ABS0SWB8_9CAUL</name>
<feature type="domain" description="POTRA" evidence="11">
    <location>
        <begin position="96"/>
        <end position="164"/>
    </location>
</feature>
<feature type="region of interest" description="Disordered" evidence="10">
    <location>
        <begin position="1"/>
        <end position="43"/>
    </location>
</feature>